<dbReference type="CDD" id="cd04476">
    <property type="entry name" value="RPA1_DBD_C"/>
    <property type="match status" value="1"/>
</dbReference>
<sequence>MMEYHVPLLLSHHQNVPHRPEKSLKMAESYGVIPGVLKEALSKSTSWKWIGKPLRVQVTNSKVINESNAAERRYRCVLSDGKYSVQGLIDASCNAYLEANGFARYLIMSVNQFTIAKTMKRILIISNISVEVPKAERIGGEVVSLDPYFDQNPDEDLALTGFGNAAAGTAPLNNHASAPAHTPSPAPVPAAAPARAKPAPEKPVNPIESLSPYQNSWTIKGRVSYKGDMRTWSNAKGEGKLFSVNFLDESDEIRATAFNEMADKFYNFLEEGKVYYVTKARIQQAKPKFSHLNHPYELALDKDTEITECFDTSDVPKINFNFAKLDAVQNLEKDSIIDVIGVINAVNDVFQITAKSTGKPFNRRNISIVDDSNFAIEVGLWNATAVDFNIPVGSVVAFKGVKVQDFAGRSLGLTHSGSIMPNPDIPEAYQLKGWYDNKGVSENFKSLKVESNASEPLSQRKTIEQAEAAELGGKEKPDYFSVKASINFVKADNFCYPACNNQVEQPGRGPSACNRKVIQESNDQWRCERCNLTFPEPHYRYILSCSLVDHSGQMWATLFDEEATKLLKISAGELINLKEDADSSEFTKLISSVTMTEHTFRVRAKQDSYNGMTKVRYQVVSLTELNYEAECIALAKELDGVALS</sequence>
<dbReference type="CDD" id="cd04474">
    <property type="entry name" value="RPA1_DBD_A"/>
    <property type="match status" value="1"/>
</dbReference>
<dbReference type="InterPro" id="IPR031657">
    <property type="entry name" value="REPA_OB_2"/>
</dbReference>
<dbReference type="GO" id="GO:0005662">
    <property type="term" value="C:DNA replication factor A complex"/>
    <property type="evidence" value="ECO:0007669"/>
    <property type="project" value="UniProtKB-ARBA"/>
</dbReference>
<evidence type="ECO:0000259" key="11">
    <source>
        <dbReference type="Pfam" id="PF01336"/>
    </source>
</evidence>
<dbReference type="EMBL" id="CP034461">
    <property type="protein sequence ID" value="QBM90514.1"/>
    <property type="molecule type" value="Genomic_DNA"/>
</dbReference>
<dbReference type="GO" id="GO:0008270">
    <property type="term" value="F:zinc ion binding"/>
    <property type="evidence" value="ECO:0007669"/>
    <property type="project" value="UniProtKB-KW"/>
</dbReference>
<dbReference type="SUPFAM" id="SSF50249">
    <property type="entry name" value="Nucleic acid-binding proteins"/>
    <property type="match status" value="4"/>
</dbReference>
<keyword evidence="3 9" id="KW-0235">DNA replication</keyword>
<evidence type="ECO:0000256" key="10">
    <source>
        <dbReference type="SAM" id="MobiDB-lite"/>
    </source>
</evidence>
<dbReference type="Pfam" id="PF16900">
    <property type="entry name" value="REPA_OB_2"/>
    <property type="match status" value="1"/>
</dbReference>
<dbReference type="STRING" id="2163413.A0A4P6XWV6"/>
<dbReference type="AlphaFoldDB" id="A0A4P6XWV6"/>
<evidence type="ECO:0000259" key="13">
    <source>
        <dbReference type="Pfam" id="PF08646"/>
    </source>
</evidence>
<evidence type="ECO:0000256" key="3">
    <source>
        <dbReference type="ARBA" id="ARBA00022705"/>
    </source>
</evidence>
<keyword evidence="16" id="KW-1185">Reference proteome</keyword>
<accession>A0A4P6XWV6</accession>
<dbReference type="InterPro" id="IPR004591">
    <property type="entry name" value="Rfa1"/>
</dbReference>
<reference evidence="16" key="1">
    <citation type="submission" date="2019-03" db="EMBL/GenBank/DDBJ databases">
        <title>Snf2 controls pulcherriminic acid biosynthesis and connects pigmentation and antifungal activity of the yeast Metschnikowia pulcherrima.</title>
        <authorList>
            <person name="Gore-Lloyd D."/>
            <person name="Sumann I."/>
            <person name="Brachmann A.O."/>
            <person name="Schneeberger K."/>
            <person name="Ortiz-Merino R.A."/>
            <person name="Moreno-Beltran M."/>
            <person name="Schlaefli M."/>
            <person name="Kirner P."/>
            <person name="Santos Kron A."/>
            <person name="Wolfe K.H."/>
            <person name="Piel J."/>
            <person name="Ahrens C.H."/>
            <person name="Henk D."/>
            <person name="Freimoser F.M."/>
        </authorList>
    </citation>
    <scope>NUCLEOTIDE SEQUENCE [LARGE SCALE GENOMIC DNA]</scope>
    <source>
        <strain evidence="16">APC 1.2</strain>
    </source>
</reference>
<dbReference type="Pfam" id="PF08646">
    <property type="entry name" value="Rep_fac-A_C"/>
    <property type="match status" value="1"/>
</dbReference>
<dbReference type="Proteomes" id="UP000292447">
    <property type="component" value="Chromosome VI"/>
</dbReference>
<dbReference type="GO" id="GO:0000781">
    <property type="term" value="C:chromosome, telomeric region"/>
    <property type="evidence" value="ECO:0007669"/>
    <property type="project" value="UniProtKB-ARBA"/>
</dbReference>
<evidence type="ECO:0000256" key="9">
    <source>
        <dbReference type="RuleBase" id="RU364130"/>
    </source>
</evidence>
<dbReference type="InterPro" id="IPR004365">
    <property type="entry name" value="NA-bd_OB_tRNA"/>
</dbReference>
<protein>
    <recommendedName>
        <fullName evidence="9">Replication protein A subunit</fullName>
    </recommendedName>
</protein>
<dbReference type="InterPro" id="IPR012340">
    <property type="entry name" value="NA-bd_OB-fold"/>
</dbReference>
<dbReference type="GO" id="GO:0006310">
    <property type="term" value="P:DNA recombination"/>
    <property type="evidence" value="ECO:0007669"/>
    <property type="project" value="InterPro"/>
</dbReference>
<dbReference type="Gene3D" id="2.40.50.140">
    <property type="entry name" value="Nucleic acid-binding proteins"/>
    <property type="match status" value="4"/>
</dbReference>
<name>A0A4P6XWV6_9ASCO</name>
<comment type="subunit">
    <text evidence="9">Component of the heterotrimeric canonical replication protein A complex (RPA).</text>
</comment>
<dbReference type="GO" id="GO:0007004">
    <property type="term" value="P:telomere maintenance via telomerase"/>
    <property type="evidence" value="ECO:0007669"/>
    <property type="project" value="UniProtKB-ARBA"/>
</dbReference>
<dbReference type="InterPro" id="IPR007199">
    <property type="entry name" value="Rep_factor-A_N"/>
</dbReference>
<evidence type="ECO:0000256" key="4">
    <source>
        <dbReference type="ARBA" id="ARBA00022723"/>
    </source>
</evidence>
<feature type="domain" description="OB" evidence="11">
    <location>
        <begin position="217"/>
        <end position="286"/>
    </location>
</feature>
<dbReference type="FunFam" id="2.40.50.140:FF:000090">
    <property type="entry name" value="Replication protein A subunit"/>
    <property type="match status" value="1"/>
</dbReference>
<gene>
    <name evidence="15" type="primary">MPUL0F00950</name>
    <name evidence="15" type="ORF">METSCH_F00950</name>
</gene>
<keyword evidence="4 9" id="KW-0479">Metal-binding</keyword>
<feature type="region of interest" description="Disordered" evidence="10">
    <location>
        <begin position="170"/>
        <end position="210"/>
    </location>
</feature>
<comment type="similarity">
    <text evidence="2 9">Belongs to the replication factor A protein 1 family.</text>
</comment>
<dbReference type="InterPro" id="IPR047192">
    <property type="entry name" value="Euk_RPA1_DBD_C"/>
</dbReference>
<dbReference type="CDD" id="cd04475">
    <property type="entry name" value="RPA1_DBD_B"/>
    <property type="match status" value="1"/>
</dbReference>
<keyword evidence="7 9" id="KW-0238">DNA-binding</keyword>
<keyword evidence="8 9" id="KW-0539">Nucleus</keyword>
<dbReference type="GO" id="GO:0003697">
    <property type="term" value="F:single-stranded DNA binding"/>
    <property type="evidence" value="ECO:0007669"/>
    <property type="project" value="UniProtKB-ARBA"/>
</dbReference>
<dbReference type="Pfam" id="PF04057">
    <property type="entry name" value="Rep-A_N"/>
    <property type="match status" value="1"/>
</dbReference>
<comment type="subcellular location">
    <subcellularLocation>
        <location evidence="1 9">Nucleus</location>
    </subcellularLocation>
</comment>
<proteinExistence type="inferred from homology"/>
<keyword evidence="5 9" id="KW-0863">Zinc-finger</keyword>
<evidence type="ECO:0000256" key="1">
    <source>
        <dbReference type="ARBA" id="ARBA00004123"/>
    </source>
</evidence>
<evidence type="ECO:0000259" key="12">
    <source>
        <dbReference type="Pfam" id="PF04057"/>
    </source>
</evidence>
<feature type="domain" description="Replication factor A C-terminal" evidence="13">
    <location>
        <begin position="479"/>
        <end position="631"/>
    </location>
</feature>
<feature type="domain" description="Replication protein A OB" evidence="14">
    <location>
        <begin position="325"/>
        <end position="421"/>
    </location>
</feature>
<evidence type="ECO:0000256" key="8">
    <source>
        <dbReference type="ARBA" id="ARBA00023242"/>
    </source>
</evidence>
<feature type="domain" description="Replication factor-A protein 1 N-terminal" evidence="12">
    <location>
        <begin position="52"/>
        <end position="130"/>
    </location>
</feature>
<dbReference type="FunFam" id="2.40.50.140:FF:000064">
    <property type="entry name" value="Replication protein A subunit"/>
    <property type="match status" value="1"/>
</dbReference>
<evidence type="ECO:0000256" key="5">
    <source>
        <dbReference type="ARBA" id="ARBA00022771"/>
    </source>
</evidence>
<keyword evidence="6 9" id="KW-0862">Zinc</keyword>
<dbReference type="PANTHER" id="PTHR47165:SF4">
    <property type="entry name" value="OS03G0429900 PROTEIN"/>
    <property type="match status" value="1"/>
</dbReference>
<evidence type="ECO:0000313" key="15">
    <source>
        <dbReference type="EMBL" id="QBM90514.1"/>
    </source>
</evidence>
<dbReference type="GO" id="GO:0006260">
    <property type="term" value="P:DNA replication"/>
    <property type="evidence" value="ECO:0007669"/>
    <property type="project" value="UniProtKB-KW"/>
</dbReference>
<dbReference type="Pfam" id="PF01336">
    <property type="entry name" value="tRNA_anti-codon"/>
    <property type="match status" value="1"/>
</dbReference>
<evidence type="ECO:0000256" key="2">
    <source>
        <dbReference type="ARBA" id="ARBA00005690"/>
    </source>
</evidence>
<dbReference type="InterPro" id="IPR013955">
    <property type="entry name" value="Rep_factor-A_C"/>
</dbReference>
<dbReference type="FunFam" id="2.40.50.140:FF:000041">
    <property type="entry name" value="Replication protein A subunit"/>
    <property type="match status" value="1"/>
</dbReference>
<evidence type="ECO:0000313" key="16">
    <source>
        <dbReference type="Proteomes" id="UP000292447"/>
    </source>
</evidence>
<evidence type="ECO:0000259" key="14">
    <source>
        <dbReference type="Pfam" id="PF16900"/>
    </source>
</evidence>
<comment type="function">
    <text evidence="9">As part of the replication protein A (RPA/RP-A), a single-stranded DNA-binding heterotrimeric complex, may play an essential role in DNA replication, recombination and repair. Binds and stabilizes single-stranded DNA intermediates, preventing complementary DNA reannealing and recruiting different proteins involved in DNA metabolism.</text>
</comment>
<organism evidence="15 16">
    <name type="scientific">Metschnikowia aff. pulcherrima</name>
    <dbReference type="NCBI Taxonomy" id="2163413"/>
    <lineage>
        <taxon>Eukaryota</taxon>
        <taxon>Fungi</taxon>
        <taxon>Dikarya</taxon>
        <taxon>Ascomycota</taxon>
        <taxon>Saccharomycotina</taxon>
        <taxon>Pichiomycetes</taxon>
        <taxon>Metschnikowiaceae</taxon>
        <taxon>Metschnikowia</taxon>
    </lineage>
</organism>
<dbReference type="GO" id="GO:0006281">
    <property type="term" value="P:DNA repair"/>
    <property type="evidence" value="ECO:0007669"/>
    <property type="project" value="InterPro"/>
</dbReference>
<evidence type="ECO:0000256" key="6">
    <source>
        <dbReference type="ARBA" id="ARBA00022833"/>
    </source>
</evidence>
<dbReference type="PANTHER" id="PTHR47165">
    <property type="entry name" value="OS03G0429900 PROTEIN"/>
    <property type="match status" value="1"/>
</dbReference>
<dbReference type="NCBIfam" id="TIGR00617">
    <property type="entry name" value="rpa1"/>
    <property type="match status" value="1"/>
</dbReference>
<evidence type="ECO:0000256" key="7">
    <source>
        <dbReference type="ARBA" id="ARBA00023125"/>
    </source>
</evidence>